<reference evidence="1 2" key="1">
    <citation type="submission" date="2021-06" db="EMBL/GenBank/DDBJ databases">
        <title>Complete genome sequence of Stenotrophomonas maltophilia phage Ptah.</title>
        <authorList>
            <person name="Berg A."/>
            <person name="Tate N."/>
            <person name="Clark J."/>
            <person name="Le T."/>
            <person name="Liu M."/>
            <person name="Burrowes B."/>
        </authorList>
    </citation>
    <scope>NUCLEOTIDE SEQUENCE [LARGE SCALE GENOMIC DNA]</scope>
</reference>
<keyword evidence="2" id="KW-1185">Reference proteome</keyword>
<protein>
    <submittedName>
        <fullName evidence="1">Uncharacterized protein</fullName>
    </submittedName>
</protein>
<organism evidence="1 2">
    <name type="scientific">Stenotrophomonas phage Ptah</name>
    <dbReference type="NCBI Taxonomy" id="2859657"/>
    <lineage>
        <taxon>Viruses</taxon>
        <taxon>Duplodnaviria</taxon>
        <taxon>Heunggongvirae</taxon>
        <taxon>Uroviricota</taxon>
        <taxon>Caudoviricetes</taxon>
        <taxon>Autographivirales</taxon>
        <taxon>Autonotataviridae</taxon>
        <taxon>Gujervirinae</taxon>
        <taxon>Ponderosavirus</taxon>
        <taxon>Ponderosavirus ptah</taxon>
    </lineage>
</organism>
<evidence type="ECO:0000313" key="2">
    <source>
        <dbReference type="Proteomes" id="UP000827959"/>
    </source>
</evidence>
<dbReference type="EMBL" id="MZ326854">
    <property type="protein sequence ID" value="QYW01724.1"/>
    <property type="molecule type" value="Genomic_DNA"/>
</dbReference>
<proteinExistence type="predicted"/>
<dbReference type="Proteomes" id="UP000827959">
    <property type="component" value="Segment"/>
</dbReference>
<evidence type="ECO:0000313" key="1">
    <source>
        <dbReference type="EMBL" id="QYW01724.1"/>
    </source>
</evidence>
<accession>A0AAE7WM05</accession>
<name>A0AAE7WM05_9CAUD</name>
<sequence length="60" mass="6825">MADAVATVSVEDVEMLQYWWDAARLHWWERVGDLDPNDPDDAKHMALAERLGLTTVEING</sequence>
<gene>
    <name evidence="1" type="ORF">CPT_Ptah_009</name>
</gene>